<keyword evidence="3" id="KW-1185">Reference proteome</keyword>
<feature type="region of interest" description="Disordered" evidence="1">
    <location>
        <begin position="1"/>
        <end position="54"/>
    </location>
</feature>
<dbReference type="GO" id="GO:0043625">
    <property type="term" value="C:delta DNA polymerase complex"/>
    <property type="evidence" value="ECO:0007669"/>
    <property type="project" value="TreeGrafter"/>
</dbReference>
<dbReference type="GO" id="GO:0000731">
    <property type="term" value="P:DNA synthesis involved in DNA repair"/>
    <property type="evidence" value="ECO:0007669"/>
    <property type="project" value="InterPro"/>
</dbReference>
<evidence type="ECO:0000313" key="2">
    <source>
        <dbReference type="EMBL" id="CEQ40061.1"/>
    </source>
</evidence>
<organism evidence="2 3">
    <name type="scientific">Sporidiobolus salmonicolor</name>
    <name type="common">Yeast-like fungus</name>
    <name type="synonym">Sporobolomyces salmonicolor</name>
    <dbReference type="NCBI Taxonomy" id="5005"/>
    <lineage>
        <taxon>Eukaryota</taxon>
        <taxon>Fungi</taxon>
        <taxon>Dikarya</taxon>
        <taxon>Basidiomycota</taxon>
        <taxon>Pucciniomycotina</taxon>
        <taxon>Microbotryomycetes</taxon>
        <taxon>Sporidiobolales</taxon>
        <taxon>Sporidiobolaceae</taxon>
        <taxon>Sporobolomyces</taxon>
    </lineage>
</organism>
<name>A0A0D6EJF9_SPOSA</name>
<dbReference type="GO" id="GO:0003887">
    <property type="term" value="F:DNA-directed DNA polymerase activity"/>
    <property type="evidence" value="ECO:0007669"/>
    <property type="project" value="TreeGrafter"/>
</dbReference>
<feature type="region of interest" description="Disordered" evidence="1">
    <location>
        <begin position="189"/>
        <end position="211"/>
    </location>
</feature>
<evidence type="ECO:0000256" key="1">
    <source>
        <dbReference type="SAM" id="MobiDB-lite"/>
    </source>
</evidence>
<feature type="compositionally biased region" description="Low complexity" evidence="1">
    <location>
        <begin position="192"/>
        <end position="205"/>
    </location>
</feature>
<dbReference type="GO" id="GO:0006261">
    <property type="term" value="P:DNA-templated DNA replication"/>
    <property type="evidence" value="ECO:0007669"/>
    <property type="project" value="TreeGrafter"/>
</dbReference>
<feature type="compositionally biased region" description="Low complexity" evidence="1">
    <location>
        <begin position="1"/>
        <end position="52"/>
    </location>
</feature>
<reference evidence="3" key="1">
    <citation type="submission" date="2015-02" db="EMBL/GenBank/DDBJ databases">
        <authorList>
            <person name="Gon?alves P."/>
        </authorList>
    </citation>
    <scope>NUCLEOTIDE SEQUENCE [LARGE SCALE GENOMIC DNA]</scope>
</reference>
<dbReference type="Proteomes" id="UP000243876">
    <property type="component" value="Unassembled WGS sequence"/>
</dbReference>
<dbReference type="Pfam" id="PF04081">
    <property type="entry name" value="DNA_pol_delta_4"/>
    <property type="match status" value="1"/>
</dbReference>
<evidence type="ECO:0000313" key="3">
    <source>
        <dbReference type="Proteomes" id="UP000243876"/>
    </source>
</evidence>
<proteinExistence type="predicted"/>
<dbReference type="EMBL" id="CENE01000005">
    <property type="protein sequence ID" value="CEQ40061.1"/>
    <property type="molecule type" value="Genomic_DNA"/>
</dbReference>
<accession>A0A0D6EJF9</accession>
<dbReference type="InterPro" id="IPR007218">
    <property type="entry name" value="DNA_pol_delta_4"/>
</dbReference>
<dbReference type="PANTHER" id="PTHR14303">
    <property type="entry name" value="DNA POLYMERASE DELTA SUBUNIT 4"/>
    <property type="match status" value="1"/>
</dbReference>
<dbReference type="PANTHER" id="PTHR14303:SF0">
    <property type="entry name" value="DNA POLYMERASE DELTA SUBUNIT 4"/>
    <property type="match status" value="1"/>
</dbReference>
<dbReference type="OrthoDB" id="337486at2759"/>
<sequence>MPPKSRSSSSKASSAPKAPSLGFSSSKKSAAASSKAKKGAAQPAAAAPSEVGAKLRSELVGRYPRLYKEALKRMGPPIHRDGMDDIEIILRQFDASEEYGPASRIRCGPARPSTPWENGLPAQTDVASSGDCSRLERFERAEKLGLQPDPEIGEILRSESGRNRTEYALSVFNSRSPVPVLFATRLPYPGESSKPVLPSLSLSPPGHAMEL</sequence>
<protein>
    <submittedName>
        <fullName evidence="2">SPOSA6832_01634-mRNA-1:cds</fullName>
    </submittedName>
</protein>
<feature type="region of interest" description="Disordered" evidence="1">
    <location>
        <begin position="108"/>
        <end position="131"/>
    </location>
</feature>
<gene>
    <name evidence="2" type="primary">SPOSA6832_01634</name>
</gene>
<dbReference type="AlphaFoldDB" id="A0A0D6EJF9"/>